<keyword evidence="3" id="KW-1185">Reference proteome</keyword>
<gene>
    <name evidence="2" type="ORF">CYCCA115_LOCUS2822</name>
</gene>
<evidence type="ECO:0000256" key="1">
    <source>
        <dbReference type="SAM" id="MobiDB-lite"/>
    </source>
</evidence>
<comment type="caution">
    <text evidence="2">The sequence shown here is derived from an EMBL/GenBank/DDBJ whole genome shotgun (WGS) entry which is preliminary data.</text>
</comment>
<reference evidence="2" key="1">
    <citation type="submission" date="2023-08" db="EMBL/GenBank/DDBJ databases">
        <authorList>
            <person name="Audoor S."/>
            <person name="Bilcke G."/>
        </authorList>
    </citation>
    <scope>NUCLEOTIDE SEQUENCE</scope>
</reference>
<protein>
    <submittedName>
        <fullName evidence="2">Uncharacterized protein</fullName>
    </submittedName>
</protein>
<accession>A0AAD2CID5</accession>
<evidence type="ECO:0000313" key="2">
    <source>
        <dbReference type="EMBL" id="CAJ1932410.1"/>
    </source>
</evidence>
<feature type="compositionally biased region" description="Polar residues" evidence="1">
    <location>
        <begin position="51"/>
        <end position="61"/>
    </location>
</feature>
<sequence length="230" mass="26001">MPTTKHPQGAEIAMRSHTNFDLDYAFIFPQSPVDVVSSQVISGMIPTSSSFKPMEQASNVPTPKPTKPTCSVAAEPTNRLAFPLATDMDAENLSPYQCYLREQIELFETEKDDMAIKAQGRNTPIQLGQVGIRCRHCAPFARSNRVTNGAHQFSMSVNGVYKVALKMGRLHFRDCPMLPEKVKKRLLELKQLPRKRGRGREYWKETLEVQGLVEDHRCLRFKPCPWPGQG</sequence>
<proteinExistence type="predicted"/>
<dbReference type="AlphaFoldDB" id="A0AAD2CID5"/>
<dbReference type="EMBL" id="CAKOGP040000224">
    <property type="protein sequence ID" value="CAJ1932410.1"/>
    <property type="molecule type" value="Genomic_DNA"/>
</dbReference>
<name>A0AAD2CID5_9STRA</name>
<organism evidence="2 3">
    <name type="scientific">Cylindrotheca closterium</name>
    <dbReference type="NCBI Taxonomy" id="2856"/>
    <lineage>
        <taxon>Eukaryota</taxon>
        <taxon>Sar</taxon>
        <taxon>Stramenopiles</taxon>
        <taxon>Ochrophyta</taxon>
        <taxon>Bacillariophyta</taxon>
        <taxon>Bacillariophyceae</taxon>
        <taxon>Bacillariophycidae</taxon>
        <taxon>Bacillariales</taxon>
        <taxon>Bacillariaceae</taxon>
        <taxon>Cylindrotheca</taxon>
    </lineage>
</organism>
<evidence type="ECO:0000313" key="3">
    <source>
        <dbReference type="Proteomes" id="UP001295423"/>
    </source>
</evidence>
<dbReference type="Proteomes" id="UP001295423">
    <property type="component" value="Unassembled WGS sequence"/>
</dbReference>
<feature type="region of interest" description="Disordered" evidence="1">
    <location>
        <begin position="51"/>
        <end position="71"/>
    </location>
</feature>